<proteinExistence type="predicted"/>
<protein>
    <recommendedName>
        <fullName evidence="1">Minor tail protein gp31 C-terminal domain-containing protein</fullName>
    </recommendedName>
</protein>
<reference evidence="2 3" key="1">
    <citation type="submission" date="2019-01" db="EMBL/GenBank/DDBJ databases">
        <title>Sinorhodobacter populi sp. nov. isolated from the symptomatic bark tissue of Populus euramericana canker.</title>
        <authorList>
            <person name="Xu G."/>
        </authorList>
    </citation>
    <scope>NUCLEOTIDE SEQUENCE [LARGE SCALE GENOMIC DNA]</scope>
    <source>
        <strain evidence="2 3">2D-5</strain>
    </source>
</reference>
<evidence type="ECO:0000259" key="1">
    <source>
        <dbReference type="Pfam" id="PF24243"/>
    </source>
</evidence>
<evidence type="ECO:0000313" key="2">
    <source>
        <dbReference type="EMBL" id="RWR14263.1"/>
    </source>
</evidence>
<reference evidence="2 3" key="2">
    <citation type="submission" date="2019-01" db="EMBL/GenBank/DDBJ databases">
        <authorList>
            <person name="Li Y."/>
        </authorList>
    </citation>
    <scope>NUCLEOTIDE SEQUENCE [LARGE SCALE GENOMIC DNA]</scope>
    <source>
        <strain evidence="2 3">2D-5</strain>
    </source>
</reference>
<comment type="caution">
    <text evidence="2">The sequence shown here is derived from an EMBL/GenBank/DDBJ whole genome shotgun (WGS) entry which is preliminary data.</text>
</comment>
<dbReference type="InterPro" id="IPR056923">
    <property type="entry name" value="Minor_tail_gp31_C"/>
</dbReference>
<dbReference type="Pfam" id="PF24243">
    <property type="entry name" value="Phage_tail_C"/>
    <property type="match status" value="1"/>
</dbReference>
<feature type="domain" description="Minor tail protein gp31 C-terminal" evidence="1">
    <location>
        <begin position="110"/>
        <end position="134"/>
    </location>
</feature>
<accession>A0A443J1J0</accession>
<keyword evidence="3" id="KW-1185">Reference proteome</keyword>
<dbReference type="Proteomes" id="UP000285710">
    <property type="component" value="Unassembled WGS sequence"/>
</dbReference>
<gene>
    <name evidence="2" type="ORF">D2T33_03340</name>
</gene>
<evidence type="ECO:0000313" key="3">
    <source>
        <dbReference type="Proteomes" id="UP000285710"/>
    </source>
</evidence>
<name>A0A443J1J0_9RHOB</name>
<sequence>MDTTTITFALRMPGGGPVTGGKVTAVLSGYDLDDGIVVGGTVEAQIAADGTGSMELWPNVVGTLGTTSYKITVAPSAGTKFDLTGVVVPVSDTPVMLQSLIQGGRVADLTSAVLTQAQYNALPVKDPQILYLIVGA</sequence>
<dbReference type="EMBL" id="SAUW01000003">
    <property type="protein sequence ID" value="RWR14263.1"/>
    <property type="molecule type" value="Genomic_DNA"/>
</dbReference>
<dbReference type="RefSeq" id="WP_128268837.1">
    <property type="nucleotide sequence ID" value="NZ_SAUW01000003.1"/>
</dbReference>
<dbReference type="AlphaFoldDB" id="A0A443J1J0"/>
<organism evidence="2 3">
    <name type="scientific">Paenirhodobacter populi</name>
    <dbReference type="NCBI Taxonomy" id="2306993"/>
    <lineage>
        <taxon>Bacteria</taxon>
        <taxon>Pseudomonadati</taxon>
        <taxon>Pseudomonadota</taxon>
        <taxon>Alphaproteobacteria</taxon>
        <taxon>Rhodobacterales</taxon>
        <taxon>Rhodobacter group</taxon>
        <taxon>Paenirhodobacter</taxon>
    </lineage>
</organism>